<comment type="caution">
    <text evidence="1">The sequence shown here is derived from an EMBL/GenBank/DDBJ whole genome shotgun (WGS) entry which is preliminary data.</text>
</comment>
<protein>
    <submittedName>
        <fullName evidence="1">Uncharacterized protein</fullName>
    </submittedName>
</protein>
<gene>
    <name evidence="1" type="ORF">H2198_009413</name>
</gene>
<organism evidence="1 2">
    <name type="scientific">Neophaeococcomyces mojaviensis</name>
    <dbReference type="NCBI Taxonomy" id="3383035"/>
    <lineage>
        <taxon>Eukaryota</taxon>
        <taxon>Fungi</taxon>
        <taxon>Dikarya</taxon>
        <taxon>Ascomycota</taxon>
        <taxon>Pezizomycotina</taxon>
        <taxon>Eurotiomycetes</taxon>
        <taxon>Chaetothyriomycetidae</taxon>
        <taxon>Chaetothyriales</taxon>
        <taxon>Chaetothyriales incertae sedis</taxon>
        <taxon>Neophaeococcomyces</taxon>
    </lineage>
</organism>
<evidence type="ECO:0000313" key="1">
    <source>
        <dbReference type="EMBL" id="KAJ9651291.1"/>
    </source>
</evidence>
<keyword evidence="2" id="KW-1185">Reference proteome</keyword>
<sequence>MDFLDLPSDPLPSVNTLLPFWQTWPYKYSDGPLLDYHSIHPEGPFGQPGVQITLFDLQRHYQNWLFFGLLHEFFGGHLNEEDFVRYEPTQDMKFITMRRFSSILRRWHDEQIDGIQAADPTFSRFHKVLEEVERVLEMTERFFPQHGEGLGLQIDVICAIAETFTNVLKSRYEMFDMKVDGLSKPFQWLSVAYQGRSEVLNESVERMIKEGGWCTNDAQRALDRFRTVEAWHYLRHVKLSKDYDRHAECELTRCVVITAKNESNIPRHTHPKCRCKSVGMNPSRLTRIYRQGQIPCLHFSNHEDMTSVRLQAVTPGDENVIPYCALSHVWSDGTGNGYANSLPKCQLSEIYQGVSTWWNHNRATHKAPLLLWIDTMCCPHEQGEGKRLALSMMKTIYSKATSVHVWDRSLLSWLQDNDDDLGNFGHLERGVRLVFSPWMRRLWTAQEAIFGGNGPEGLTVIHYANGCEPLTGIYRRAYQDRRFGSILARSMAEELLWLSRSAWPGSGGKHIPGILSQAAQNFQHRTTSVPSDEPLVLANILGLGGNDFIGLSHEDAMCKFWTRIQSFKQAGIPHNIVFCPTPKLMTKGFRWAPRSLLDPGKHWPWVFYADGSGHGGVQITPQGLRSAYAGFRVLPRPSPRARCLLGNDLNTCGENFPRIAIELRDGNWLRVKHSMYSGEFTLDVMSRQFSLLHSGELAMIMQTNKASSVALEPTITHGYLLQFVKEENGILFAACHSHVGFEKLREYPQKLEGAARDCAMDILSTLDRRLKEKPTGADIAQSDQAELFDQHTRQYLKANTTVCETIESNSREDLHAKRHWTFDQVLDEFRARVHHQAHTGLIEVVELPEQTEWCLD</sequence>
<evidence type="ECO:0000313" key="2">
    <source>
        <dbReference type="Proteomes" id="UP001172386"/>
    </source>
</evidence>
<dbReference type="EMBL" id="JAPDRQ010000266">
    <property type="protein sequence ID" value="KAJ9651291.1"/>
    <property type="molecule type" value="Genomic_DNA"/>
</dbReference>
<proteinExistence type="predicted"/>
<name>A0ACC2ZUI4_9EURO</name>
<dbReference type="Proteomes" id="UP001172386">
    <property type="component" value="Unassembled WGS sequence"/>
</dbReference>
<reference evidence="1" key="1">
    <citation type="submission" date="2022-10" db="EMBL/GenBank/DDBJ databases">
        <title>Culturing micro-colonial fungi from biological soil crusts in the Mojave desert and describing Neophaeococcomyces mojavensis, and introducing the new genera and species Taxawa tesnikishii.</title>
        <authorList>
            <person name="Kurbessoian T."/>
            <person name="Stajich J.E."/>
        </authorList>
    </citation>
    <scope>NUCLEOTIDE SEQUENCE</scope>
    <source>
        <strain evidence="1">JES_112</strain>
    </source>
</reference>
<accession>A0ACC2ZUI4</accession>